<reference evidence="1 2" key="1">
    <citation type="journal article" date="2019" name="Sci. Rep.">
        <title>A high-quality genome of Eragrostis curvula grass provides insights into Poaceae evolution and supports new strategies to enhance forage quality.</title>
        <authorList>
            <person name="Carballo J."/>
            <person name="Santos B.A.C.M."/>
            <person name="Zappacosta D."/>
            <person name="Garbus I."/>
            <person name="Selva J.P."/>
            <person name="Gallo C.A."/>
            <person name="Diaz A."/>
            <person name="Albertini E."/>
            <person name="Caccamo M."/>
            <person name="Echenique V."/>
        </authorList>
    </citation>
    <scope>NUCLEOTIDE SEQUENCE [LARGE SCALE GENOMIC DNA]</scope>
    <source>
        <strain evidence="2">cv. Victoria</strain>
        <tissue evidence="1">Leaf</tissue>
    </source>
</reference>
<name>A0A5J9SIS1_9POAL</name>
<accession>A0A5J9SIS1</accession>
<dbReference type="EMBL" id="RWGY01000861">
    <property type="protein sequence ID" value="TVT98405.1"/>
    <property type="molecule type" value="Genomic_DNA"/>
</dbReference>
<keyword evidence="2" id="KW-1185">Reference proteome</keyword>
<gene>
    <name evidence="1" type="ORF">EJB05_56291</name>
</gene>
<dbReference type="AlphaFoldDB" id="A0A5J9SIS1"/>
<evidence type="ECO:0000313" key="2">
    <source>
        <dbReference type="Proteomes" id="UP000324897"/>
    </source>
</evidence>
<sequence>MVVYSKLQAMGKLLKMRSSRYHKANEFSRFLFYPAGLGHIYDSTSRAECLDFKALHAAAVCWLEGQRLLIEVVLDVVVRLHDVADDGQRGRTLHHPADNAALHLHKVVRHRQIHVGSVEVQHHRRDSSGGVVSGDLVARPKSIRVSNPRE</sequence>
<dbReference type="Proteomes" id="UP000324897">
    <property type="component" value="Unassembled WGS sequence"/>
</dbReference>
<dbReference type="Gramene" id="TVT98405">
    <property type="protein sequence ID" value="TVT98405"/>
    <property type="gene ID" value="EJB05_56291"/>
</dbReference>
<comment type="caution">
    <text evidence="1">The sequence shown here is derived from an EMBL/GenBank/DDBJ whole genome shotgun (WGS) entry which is preliminary data.</text>
</comment>
<organism evidence="1 2">
    <name type="scientific">Eragrostis curvula</name>
    <name type="common">weeping love grass</name>
    <dbReference type="NCBI Taxonomy" id="38414"/>
    <lineage>
        <taxon>Eukaryota</taxon>
        <taxon>Viridiplantae</taxon>
        <taxon>Streptophyta</taxon>
        <taxon>Embryophyta</taxon>
        <taxon>Tracheophyta</taxon>
        <taxon>Spermatophyta</taxon>
        <taxon>Magnoliopsida</taxon>
        <taxon>Liliopsida</taxon>
        <taxon>Poales</taxon>
        <taxon>Poaceae</taxon>
        <taxon>PACMAD clade</taxon>
        <taxon>Chloridoideae</taxon>
        <taxon>Eragrostideae</taxon>
        <taxon>Eragrostidinae</taxon>
        <taxon>Eragrostis</taxon>
    </lineage>
</organism>
<proteinExistence type="predicted"/>
<protein>
    <submittedName>
        <fullName evidence="1">Uncharacterized protein</fullName>
    </submittedName>
</protein>
<evidence type="ECO:0000313" key="1">
    <source>
        <dbReference type="EMBL" id="TVT98405.1"/>
    </source>
</evidence>